<accession>A0A4P1R8K9</accession>
<dbReference type="STRING" id="3871.A0A4P1R8K9"/>
<dbReference type="EMBL" id="CM007369">
    <property type="protein sequence ID" value="OIW05230.1"/>
    <property type="molecule type" value="Genomic_DNA"/>
</dbReference>
<organism evidence="5 6">
    <name type="scientific">Lupinus angustifolius</name>
    <name type="common">Narrow-leaved blue lupine</name>
    <dbReference type="NCBI Taxonomy" id="3871"/>
    <lineage>
        <taxon>Eukaryota</taxon>
        <taxon>Viridiplantae</taxon>
        <taxon>Streptophyta</taxon>
        <taxon>Embryophyta</taxon>
        <taxon>Tracheophyta</taxon>
        <taxon>Spermatophyta</taxon>
        <taxon>Magnoliopsida</taxon>
        <taxon>eudicotyledons</taxon>
        <taxon>Gunneridae</taxon>
        <taxon>Pentapetalae</taxon>
        <taxon>rosids</taxon>
        <taxon>fabids</taxon>
        <taxon>Fabales</taxon>
        <taxon>Fabaceae</taxon>
        <taxon>Papilionoideae</taxon>
        <taxon>50 kb inversion clade</taxon>
        <taxon>genistoids sensu lato</taxon>
        <taxon>core genistoids</taxon>
        <taxon>Genisteae</taxon>
        <taxon>Lupinus</taxon>
    </lineage>
</organism>
<dbReference type="Gramene" id="OIW05230">
    <property type="protein sequence ID" value="OIW05230"/>
    <property type="gene ID" value="TanjilG_21215"/>
</dbReference>
<evidence type="ECO:0000256" key="1">
    <source>
        <dbReference type="ARBA" id="ARBA00009183"/>
    </source>
</evidence>
<keyword evidence="4" id="KW-0560">Oxidoreductase</keyword>
<gene>
    <name evidence="5" type="ORF">TanjilG_21215</name>
</gene>
<proteinExistence type="inferred from homology"/>
<reference evidence="5 6" key="1">
    <citation type="journal article" date="2017" name="Plant Biotechnol. J.">
        <title>A comprehensive draft genome sequence for lupin (Lupinus angustifolius), an emerging health food: insights into plant-microbe interactions and legume evolution.</title>
        <authorList>
            <person name="Hane J.K."/>
            <person name="Ming Y."/>
            <person name="Kamphuis L.G."/>
            <person name="Nelson M.N."/>
            <person name="Garg G."/>
            <person name="Atkins C.A."/>
            <person name="Bayer P.E."/>
            <person name="Bravo A."/>
            <person name="Bringans S."/>
            <person name="Cannon S."/>
            <person name="Edwards D."/>
            <person name="Foley R."/>
            <person name="Gao L.L."/>
            <person name="Harrison M.J."/>
            <person name="Huang W."/>
            <person name="Hurgobin B."/>
            <person name="Li S."/>
            <person name="Liu C.W."/>
            <person name="McGrath A."/>
            <person name="Morahan G."/>
            <person name="Murray J."/>
            <person name="Weller J."/>
            <person name="Jian J."/>
            <person name="Singh K.B."/>
        </authorList>
    </citation>
    <scope>NUCLEOTIDE SEQUENCE [LARGE SCALE GENOMIC DNA]</scope>
    <source>
        <strain evidence="6">cv. Tanjil</strain>
        <tissue evidence="5">Whole plant</tissue>
    </source>
</reference>
<dbReference type="InterPro" id="IPR020946">
    <property type="entry name" value="Flavin_mOase-like"/>
</dbReference>
<dbReference type="GO" id="GO:0050660">
    <property type="term" value="F:flavin adenine dinucleotide binding"/>
    <property type="evidence" value="ECO:0007669"/>
    <property type="project" value="InterPro"/>
</dbReference>
<dbReference type="Gene3D" id="3.50.50.60">
    <property type="entry name" value="FAD/NAD(P)-binding domain"/>
    <property type="match status" value="1"/>
</dbReference>
<evidence type="ECO:0000256" key="2">
    <source>
        <dbReference type="ARBA" id="ARBA00022630"/>
    </source>
</evidence>
<dbReference type="Pfam" id="PF00743">
    <property type="entry name" value="FMO-like"/>
    <property type="match status" value="1"/>
</dbReference>
<feature type="non-terminal residue" evidence="5">
    <location>
        <position position="1"/>
    </location>
</feature>
<evidence type="ECO:0008006" key="7">
    <source>
        <dbReference type="Google" id="ProtNLM"/>
    </source>
</evidence>
<dbReference type="AlphaFoldDB" id="A0A4P1R8K9"/>
<keyword evidence="6" id="KW-1185">Reference proteome</keyword>
<evidence type="ECO:0000313" key="5">
    <source>
        <dbReference type="EMBL" id="OIW05230.1"/>
    </source>
</evidence>
<dbReference type="InterPro" id="IPR036188">
    <property type="entry name" value="FAD/NAD-bd_sf"/>
</dbReference>
<evidence type="ECO:0000256" key="3">
    <source>
        <dbReference type="ARBA" id="ARBA00022827"/>
    </source>
</evidence>
<dbReference type="Proteomes" id="UP000188354">
    <property type="component" value="Chromosome LG09"/>
</dbReference>
<dbReference type="InterPro" id="IPR050346">
    <property type="entry name" value="FMO-like"/>
</dbReference>
<comment type="similarity">
    <text evidence="1">Belongs to the FMO family.</text>
</comment>
<protein>
    <recommendedName>
        <fullName evidence="7">Flavin-containing monooxygenase</fullName>
    </recommendedName>
</protein>
<dbReference type="PANTHER" id="PTHR23023">
    <property type="entry name" value="DIMETHYLANILINE MONOOXYGENASE"/>
    <property type="match status" value="1"/>
</dbReference>
<keyword evidence="2" id="KW-0285">Flavoprotein</keyword>
<evidence type="ECO:0000256" key="4">
    <source>
        <dbReference type="ARBA" id="ARBA00023002"/>
    </source>
</evidence>
<dbReference type="GO" id="GO:0004499">
    <property type="term" value="F:N,N-dimethylaniline monooxygenase activity"/>
    <property type="evidence" value="ECO:0007669"/>
    <property type="project" value="InterPro"/>
</dbReference>
<evidence type="ECO:0000313" key="6">
    <source>
        <dbReference type="Proteomes" id="UP000188354"/>
    </source>
</evidence>
<sequence length="100" mass="11362">RYRYPFLETNGIVSVEDNRVGPLYKHVSPPALAPRLSSIGIPEKDIIFQTLELKCKWVARVLSGKELLPTEEEMMASIQEYYQQMENNGMPKALNSSSAF</sequence>
<dbReference type="GO" id="GO:0050661">
    <property type="term" value="F:NADP binding"/>
    <property type="evidence" value="ECO:0007669"/>
    <property type="project" value="InterPro"/>
</dbReference>
<keyword evidence="3" id="KW-0274">FAD</keyword>
<name>A0A4P1R8K9_LUPAN</name>